<feature type="compositionally biased region" description="Basic and acidic residues" evidence="2">
    <location>
        <begin position="534"/>
        <end position="544"/>
    </location>
</feature>
<dbReference type="OrthoDB" id="2536795at2759"/>
<protein>
    <recommendedName>
        <fullName evidence="5">Frequency clock protein</fullName>
    </recommendedName>
</protein>
<dbReference type="EMBL" id="ML995474">
    <property type="protein sequence ID" value="KAF2147169.1"/>
    <property type="molecule type" value="Genomic_DNA"/>
</dbReference>
<feature type="compositionally biased region" description="Low complexity" evidence="2">
    <location>
        <begin position="618"/>
        <end position="631"/>
    </location>
</feature>
<organism evidence="3 4">
    <name type="scientific">Aplosporella prunicola CBS 121167</name>
    <dbReference type="NCBI Taxonomy" id="1176127"/>
    <lineage>
        <taxon>Eukaryota</taxon>
        <taxon>Fungi</taxon>
        <taxon>Dikarya</taxon>
        <taxon>Ascomycota</taxon>
        <taxon>Pezizomycotina</taxon>
        <taxon>Dothideomycetes</taxon>
        <taxon>Dothideomycetes incertae sedis</taxon>
        <taxon>Botryosphaeriales</taxon>
        <taxon>Aplosporellaceae</taxon>
        <taxon>Aplosporella</taxon>
    </lineage>
</organism>
<feature type="compositionally biased region" description="Polar residues" evidence="2">
    <location>
        <begin position="558"/>
        <end position="575"/>
    </location>
</feature>
<dbReference type="GO" id="GO:0006355">
    <property type="term" value="P:regulation of DNA-templated transcription"/>
    <property type="evidence" value="ECO:0007669"/>
    <property type="project" value="InterPro"/>
</dbReference>
<feature type="region of interest" description="Disordered" evidence="2">
    <location>
        <begin position="1"/>
        <end position="143"/>
    </location>
</feature>
<feature type="compositionally biased region" description="Polar residues" evidence="2">
    <location>
        <begin position="252"/>
        <end position="264"/>
    </location>
</feature>
<feature type="compositionally biased region" description="Polar residues" evidence="2">
    <location>
        <begin position="86"/>
        <end position="95"/>
    </location>
</feature>
<feature type="region of interest" description="Disordered" evidence="2">
    <location>
        <begin position="820"/>
        <end position="899"/>
    </location>
</feature>
<feature type="region of interest" description="Disordered" evidence="2">
    <location>
        <begin position="520"/>
        <end position="582"/>
    </location>
</feature>
<evidence type="ECO:0000313" key="3">
    <source>
        <dbReference type="EMBL" id="KAF2147169.1"/>
    </source>
</evidence>
<name>A0A6A6BSS5_9PEZI</name>
<feature type="compositionally biased region" description="Low complexity" evidence="2">
    <location>
        <begin position="265"/>
        <end position="275"/>
    </location>
</feature>
<dbReference type="RefSeq" id="XP_033402877.1">
    <property type="nucleotide sequence ID" value="XM_033537787.1"/>
</dbReference>
<feature type="region of interest" description="Disordered" evidence="2">
    <location>
        <begin position="250"/>
        <end position="316"/>
    </location>
</feature>
<feature type="region of interest" description="Disordered" evidence="2">
    <location>
        <begin position="939"/>
        <end position="985"/>
    </location>
</feature>
<dbReference type="Pfam" id="PF09421">
    <property type="entry name" value="FRQ"/>
    <property type="match status" value="1"/>
</dbReference>
<evidence type="ECO:0000256" key="1">
    <source>
        <dbReference type="SAM" id="Coils"/>
    </source>
</evidence>
<dbReference type="InterPro" id="IPR018554">
    <property type="entry name" value="FRQ"/>
</dbReference>
<feature type="region of interest" description="Disordered" evidence="2">
    <location>
        <begin position="597"/>
        <end position="643"/>
    </location>
</feature>
<feature type="compositionally biased region" description="Basic residues" evidence="2">
    <location>
        <begin position="545"/>
        <end position="556"/>
    </location>
</feature>
<reference evidence="3" key="1">
    <citation type="journal article" date="2020" name="Stud. Mycol.">
        <title>101 Dothideomycetes genomes: a test case for predicting lifestyles and emergence of pathogens.</title>
        <authorList>
            <person name="Haridas S."/>
            <person name="Albert R."/>
            <person name="Binder M."/>
            <person name="Bloem J."/>
            <person name="Labutti K."/>
            <person name="Salamov A."/>
            <person name="Andreopoulos B."/>
            <person name="Baker S."/>
            <person name="Barry K."/>
            <person name="Bills G."/>
            <person name="Bluhm B."/>
            <person name="Cannon C."/>
            <person name="Castanera R."/>
            <person name="Culley D."/>
            <person name="Daum C."/>
            <person name="Ezra D."/>
            <person name="Gonzalez J."/>
            <person name="Henrissat B."/>
            <person name="Kuo A."/>
            <person name="Liang C."/>
            <person name="Lipzen A."/>
            <person name="Lutzoni F."/>
            <person name="Magnuson J."/>
            <person name="Mondo S."/>
            <person name="Nolan M."/>
            <person name="Ohm R."/>
            <person name="Pangilinan J."/>
            <person name="Park H.-J."/>
            <person name="Ramirez L."/>
            <person name="Alfaro M."/>
            <person name="Sun H."/>
            <person name="Tritt A."/>
            <person name="Yoshinaga Y."/>
            <person name="Zwiers L.-H."/>
            <person name="Turgeon B."/>
            <person name="Goodwin S."/>
            <person name="Spatafora J."/>
            <person name="Crous P."/>
            <person name="Grigoriev I."/>
        </authorList>
    </citation>
    <scope>NUCLEOTIDE SEQUENCE</scope>
    <source>
        <strain evidence="3">CBS 121167</strain>
    </source>
</reference>
<feature type="compositionally biased region" description="Acidic residues" evidence="2">
    <location>
        <begin position="887"/>
        <end position="899"/>
    </location>
</feature>
<dbReference type="GeneID" id="54295283"/>
<dbReference type="GO" id="GO:0007623">
    <property type="term" value="P:circadian rhythm"/>
    <property type="evidence" value="ECO:0007669"/>
    <property type="project" value="InterPro"/>
</dbReference>
<dbReference type="GO" id="GO:0005634">
    <property type="term" value="C:nucleus"/>
    <property type="evidence" value="ECO:0007669"/>
    <property type="project" value="InterPro"/>
</dbReference>
<dbReference type="Proteomes" id="UP000799438">
    <property type="component" value="Unassembled WGS sequence"/>
</dbReference>
<sequence length="985" mass="107740">MTQQHSQGGTAGGHPRRPPAHRSVSLLHSPGKRKFGEESTLSHASSNIPSSDRANPPSPGSSKPRVKKDSSGEVSDAGQWFDKSNKNVSQNSASFVDNDPPFFLRNSSSSTSPDDPNGRYLHPQTIPHRPNILRANTGGSSDDFRSVIDDLTVENKKLKKRLKKYEKMHDAHLQDDRLFEIRMHGLPPHKKRELEETLKKFAMALEEAPDRPAEPSEPALPQYSKRPRLRQEKTLSSYASTNFADSAYISMSGRNSNTHSGNPTSNAASAQNSNATHVTQNERPKQQEQQQPYSRHEESIHSYLQDIPEGLMPKTVAMTENAKKRLVVKRMERIFAGKGPAVGGHQQPIQQQEVAQSAARDDRVAQEQATGRQSRKEGVREARIMSGRGDKMPPTDESDEAEALQHVNPEAKVEEQDFASHQSPGHDSPDQRPTRPLDLDPHRAQVPVDNMNYIRHLGFSPPDGDLAQQPEEGHGWIYLNLLINMAQLHTINVTTEFVKKSLLEYSSKFELSSDGRKVRWKGGNDVSLDSSDSSPDHEGMELASRRMKRMGKKRQKLGSGSTEHSSEMTGQSSDMNTRRSKKSNGFAYTPLFYHKESSDSYDASNADGTDEYASPWPAHATGASSGPASSGNRTSARKQKNDDGPIIFYSKAKFCTDLSGDRGVLNHDHIDHPSYEKLTEMPLGGPDEMCFEMFSDGDARQRPLTETPDSPDAMDVDSSSPQDIKLDLSDMPVRADAKGIPQWIDFEVSGLGGILPDDNFTVEVVRRQVPVSAPESTPGAVHARAKAYPNRLSSILNGQEARMTKSLTPAIDQAIVSAHHKSLPPSELPPPSMMPYDPNGDDDDSDTASNTSTTEDEHSGAVSSTLPQAAPRLIDLDTASQETETGGSEEDDEASPIDEDDASVDFLEAARKIDPEAIRIQERDYDASVAERLAEDIPAGSSAATAGGGSGFNSPISGAHGSVQSLKRARTSDSLLVNGKAPRCE</sequence>
<feature type="coiled-coil region" evidence="1">
    <location>
        <begin position="148"/>
        <end position="175"/>
    </location>
</feature>
<feature type="compositionally biased region" description="Basic and acidic residues" evidence="2">
    <location>
        <begin position="374"/>
        <end position="394"/>
    </location>
</feature>
<evidence type="ECO:0000256" key="2">
    <source>
        <dbReference type="SAM" id="MobiDB-lite"/>
    </source>
</evidence>
<keyword evidence="1" id="KW-0175">Coiled coil</keyword>
<accession>A0A6A6BSS5</accession>
<evidence type="ECO:0000313" key="4">
    <source>
        <dbReference type="Proteomes" id="UP000799438"/>
    </source>
</evidence>
<dbReference type="GO" id="GO:0005737">
    <property type="term" value="C:cytoplasm"/>
    <property type="evidence" value="ECO:0007669"/>
    <property type="project" value="InterPro"/>
</dbReference>
<dbReference type="AlphaFoldDB" id="A0A6A6BSS5"/>
<gene>
    <name evidence="3" type="ORF">K452DRAFT_240392</name>
</gene>
<keyword evidence="4" id="KW-1185">Reference proteome</keyword>
<feature type="compositionally biased region" description="Polar residues" evidence="2">
    <location>
        <begin position="39"/>
        <end position="53"/>
    </location>
</feature>
<feature type="compositionally biased region" description="Basic and acidic residues" evidence="2">
    <location>
        <begin position="427"/>
        <end position="442"/>
    </location>
</feature>
<proteinExistence type="predicted"/>
<evidence type="ECO:0008006" key="5">
    <source>
        <dbReference type="Google" id="ProtNLM"/>
    </source>
</evidence>
<feature type="region of interest" description="Disordered" evidence="2">
    <location>
        <begin position="203"/>
        <end position="237"/>
    </location>
</feature>
<feature type="region of interest" description="Disordered" evidence="2">
    <location>
        <begin position="338"/>
        <end position="442"/>
    </location>
</feature>
<feature type="region of interest" description="Disordered" evidence="2">
    <location>
        <begin position="699"/>
        <end position="723"/>
    </location>
</feature>